<dbReference type="InterPro" id="IPR013154">
    <property type="entry name" value="ADH-like_N"/>
</dbReference>
<dbReference type="PANTHER" id="PTHR43350:SF21">
    <property type="entry name" value="S-NITROSOMYCOTHIOL REDUCTASE MSCR"/>
    <property type="match status" value="1"/>
</dbReference>
<dbReference type="Proteomes" id="UP000319865">
    <property type="component" value="Unassembled WGS sequence"/>
</dbReference>
<evidence type="ECO:0000256" key="4">
    <source>
        <dbReference type="ARBA" id="ARBA00022833"/>
    </source>
</evidence>
<dbReference type="NCBIfam" id="TIGR03989">
    <property type="entry name" value="Rxyl_3153"/>
    <property type="match status" value="1"/>
</dbReference>
<feature type="domain" description="Enoyl reductase (ER)" evidence="7">
    <location>
        <begin position="9"/>
        <end position="370"/>
    </location>
</feature>
<dbReference type="InterPro" id="IPR023921">
    <property type="entry name" value="ADH_Zn_actinomycetes"/>
</dbReference>
<evidence type="ECO:0000313" key="9">
    <source>
        <dbReference type="Proteomes" id="UP000319865"/>
    </source>
</evidence>
<keyword evidence="5" id="KW-0560">Oxidoreductase</keyword>
<dbReference type="EMBL" id="VFQE01000002">
    <property type="protein sequence ID" value="TQN37991.1"/>
    <property type="molecule type" value="Genomic_DNA"/>
</dbReference>
<evidence type="ECO:0000259" key="7">
    <source>
        <dbReference type="SMART" id="SM00829"/>
    </source>
</evidence>
<comment type="caution">
    <text evidence="8">The sequence shown here is derived from an EMBL/GenBank/DDBJ whole genome shotgun (WGS) entry which is preliminary data.</text>
</comment>
<dbReference type="SUPFAM" id="SSF50129">
    <property type="entry name" value="GroES-like"/>
    <property type="match status" value="2"/>
</dbReference>
<dbReference type="InterPro" id="IPR020843">
    <property type="entry name" value="ER"/>
</dbReference>
<dbReference type="CDD" id="cd08279">
    <property type="entry name" value="Zn_ADH_class_III"/>
    <property type="match status" value="1"/>
</dbReference>
<comment type="cofactor">
    <cofactor evidence="1 6">
        <name>Zn(2+)</name>
        <dbReference type="ChEBI" id="CHEBI:29105"/>
    </cofactor>
</comment>
<keyword evidence="3 6" id="KW-0479">Metal-binding</keyword>
<dbReference type="PANTHER" id="PTHR43350">
    <property type="entry name" value="NAD-DEPENDENT ALCOHOL DEHYDROGENASE"/>
    <property type="match status" value="1"/>
</dbReference>
<evidence type="ECO:0000256" key="6">
    <source>
        <dbReference type="RuleBase" id="RU361277"/>
    </source>
</evidence>
<dbReference type="Pfam" id="PF00107">
    <property type="entry name" value="ADH_zinc_N"/>
    <property type="match status" value="1"/>
</dbReference>
<dbReference type="Gene3D" id="3.90.180.10">
    <property type="entry name" value="Medium-chain alcohol dehydrogenases, catalytic domain"/>
    <property type="match status" value="1"/>
</dbReference>
<dbReference type="GO" id="GO:0016491">
    <property type="term" value="F:oxidoreductase activity"/>
    <property type="evidence" value="ECO:0007669"/>
    <property type="project" value="UniProtKB-KW"/>
</dbReference>
<keyword evidence="4 6" id="KW-0862">Zinc</keyword>
<protein>
    <submittedName>
        <fullName evidence="8">S-(Hydroxymethyl)glutathione dehydrogenase/alcohol dehydrogenase</fullName>
    </submittedName>
</protein>
<dbReference type="Gene3D" id="3.40.50.720">
    <property type="entry name" value="NAD(P)-binding Rossmann-like Domain"/>
    <property type="match status" value="1"/>
</dbReference>
<evidence type="ECO:0000256" key="3">
    <source>
        <dbReference type="ARBA" id="ARBA00022723"/>
    </source>
</evidence>
<evidence type="ECO:0000256" key="5">
    <source>
        <dbReference type="ARBA" id="ARBA00023002"/>
    </source>
</evidence>
<comment type="similarity">
    <text evidence="2 6">Belongs to the zinc-containing alcohol dehydrogenase family.</text>
</comment>
<accession>A0A543P1Q2</accession>
<evidence type="ECO:0000256" key="2">
    <source>
        <dbReference type="ARBA" id="ARBA00008072"/>
    </source>
</evidence>
<keyword evidence="9" id="KW-1185">Reference proteome</keyword>
<dbReference type="InterPro" id="IPR002328">
    <property type="entry name" value="ADH_Zn_CS"/>
</dbReference>
<dbReference type="InterPro" id="IPR036291">
    <property type="entry name" value="NAD(P)-bd_dom_sf"/>
</dbReference>
<dbReference type="Pfam" id="PF08240">
    <property type="entry name" value="ADH_N"/>
    <property type="match status" value="1"/>
</dbReference>
<organism evidence="8 9">
    <name type="scientific">Blastococcus colisei</name>
    <dbReference type="NCBI Taxonomy" id="1564162"/>
    <lineage>
        <taxon>Bacteria</taxon>
        <taxon>Bacillati</taxon>
        <taxon>Actinomycetota</taxon>
        <taxon>Actinomycetes</taxon>
        <taxon>Geodermatophilales</taxon>
        <taxon>Geodermatophilaceae</taxon>
        <taxon>Blastococcus</taxon>
    </lineage>
</organism>
<dbReference type="GO" id="GO:0008270">
    <property type="term" value="F:zinc ion binding"/>
    <property type="evidence" value="ECO:0007669"/>
    <property type="project" value="InterPro"/>
</dbReference>
<evidence type="ECO:0000256" key="1">
    <source>
        <dbReference type="ARBA" id="ARBA00001947"/>
    </source>
</evidence>
<dbReference type="SUPFAM" id="SSF51735">
    <property type="entry name" value="NAD(P)-binding Rossmann-fold domains"/>
    <property type="match status" value="1"/>
</dbReference>
<reference evidence="8 9" key="1">
    <citation type="submission" date="2019-06" db="EMBL/GenBank/DDBJ databases">
        <title>Sequencing the genomes of 1000 actinobacteria strains.</title>
        <authorList>
            <person name="Klenk H.-P."/>
        </authorList>
    </citation>
    <scope>NUCLEOTIDE SEQUENCE [LARGE SCALE GENOMIC DNA]</scope>
    <source>
        <strain evidence="8 9">DSM 46837</strain>
    </source>
</reference>
<dbReference type="SMART" id="SM00829">
    <property type="entry name" value="PKS_ER"/>
    <property type="match status" value="1"/>
</dbReference>
<dbReference type="InterPro" id="IPR013149">
    <property type="entry name" value="ADH-like_C"/>
</dbReference>
<dbReference type="InterPro" id="IPR011032">
    <property type="entry name" value="GroES-like_sf"/>
</dbReference>
<name>A0A543P1Q2_9ACTN</name>
<dbReference type="AlphaFoldDB" id="A0A543P1Q2"/>
<proteinExistence type="inferred from homology"/>
<evidence type="ECO:0000313" key="8">
    <source>
        <dbReference type="EMBL" id="TQN37991.1"/>
    </source>
</evidence>
<gene>
    <name evidence="8" type="ORF">FHU33_4671</name>
</gene>
<sequence>MTGVRTRAAVLRRPESEYEIVDLEVLDPGPGEVLVEMAYAGLCHSDEHLRHSNPGGRYPIVGGHEGSGVVLAVGPGVTAVAPGDHVVTSFLPACGHCRFCAQGRSNLCDKGATIAKGELPTGTYPFRLDGEPLGGFCMIGAFARHTLLSEFSCVKIDPWIALDTAALVACSVPTGWGSAVYSGGVRPGDTVVVVGLGGVGVNAVQGAVHAGALHVIGVDPVAMKREFAESLGATRTVAGTDEATGLARELSRGTGADVVIVTVGKMSAEAYAGAAASLGKGGTLVLTALADRPEDGNVQLGGQLATVFEQRIQGSLFGSCNPFRDIPMLLRLHEEGRLELDRLITRRYALDEVNQGYRDQAAGETVRGLLDHSRA</sequence>
<dbReference type="PROSITE" id="PS00059">
    <property type="entry name" value="ADH_ZINC"/>
    <property type="match status" value="1"/>
</dbReference>